<accession>A0ABY7TL63</accession>
<dbReference type="PANTHER" id="PTHR42996:SF1">
    <property type="entry name" value="PHOSPHATE-BINDING PROTEIN PSTS"/>
    <property type="match status" value="1"/>
</dbReference>
<dbReference type="Pfam" id="PF12849">
    <property type="entry name" value="PBP_like_2"/>
    <property type="match status" value="1"/>
</dbReference>
<dbReference type="Proteomes" id="UP001220395">
    <property type="component" value="Chromosome"/>
</dbReference>
<dbReference type="NCBIfam" id="TIGR00975">
    <property type="entry name" value="3a0107s03"/>
    <property type="match status" value="1"/>
</dbReference>
<evidence type="ECO:0000256" key="1">
    <source>
        <dbReference type="ARBA" id="ARBA00002841"/>
    </source>
</evidence>
<keyword evidence="8" id="KW-0732">Signal</keyword>
<evidence type="ECO:0000256" key="8">
    <source>
        <dbReference type="SAM" id="SignalP"/>
    </source>
</evidence>
<keyword evidence="11" id="KW-1185">Reference proteome</keyword>
<dbReference type="CDD" id="cd13565">
    <property type="entry name" value="PBP2_PstS"/>
    <property type="match status" value="1"/>
</dbReference>
<dbReference type="NCBIfam" id="NF008171">
    <property type="entry name" value="PRK10918.1"/>
    <property type="match status" value="1"/>
</dbReference>
<dbReference type="InterPro" id="IPR050962">
    <property type="entry name" value="Phosphate-bind_PstS"/>
</dbReference>
<dbReference type="RefSeq" id="WP_273688661.1">
    <property type="nucleotide sequence ID" value="NZ_CP117411.1"/>
</dbReference>
<evidence type="ECO:0000313" key="10">
    <source>
        <dbReference type="EMBL" id="WCT73982.1"/>
    </source>
</evidence>
<feature type="signal peptide" evidence="8">
    <location>
        <begin position="1"/>
        <end position="24"/>
    </location>
</feature>
<dbReference type="EMBL" id="CP117411">
    <property type="protein sequence ID" value="WCT73982.1"/>
    <property type="molecule type" value="Genomic_DNA"/>
</dbReference>
<evidence type="ECO:0000256" key="5">
    <source>
        <dbReference type="ARBA" id="ARBA00022448"/>
    </source>
</evidence>
<gene>
    <name evidence="10" type="primary">pstS</name>
    <name evidence="10" type="ORF">PQ455_01740</name>
</gene>
<comment type="function">
    <text evidence="1 7">Part of the ABC transporter complex PstSACB involved in phosphate import.</text>
</comment>
<name>A0ABY7TL63_9SPHN</name>
<feature type="domain" description="PBP" evidence="9">
    <location>
        <begin position="26"/>
        <end position="307"/>
    </location>
</feature>
<evidence type="ECO:0000256" key="3">
    <source>
        <dbReference type="ARBA" id="ARBA00011529"/>
    </source>
</evidence>
<keyword evidence="5 7" id="KW-0813">Transport</keyword>
<feature type="chain" id="PRO_5045505035" description="Phosphate-binding protein PstS" evidence="8">
    <location>
        <begin position="25"/>
        <end position="350"/>
    </location>
</feature>
<evidence type="ECO:0000256" key="4">
    <source>
        <dbReference type="ARBA" id="ARBA00021889"/>
    </source>
</evidence>
<organism evidence="10 11">
    <name type="scientific">Sphingomonas naphthae</name>
    <dbReference type="NCBI Taxonomy" id="1813468"/>
    <lineage>
        <taxon>Bacteria</taxon>
        <taxon>Pseudomonadati</taxon>
        <taxon>Pseudomonadota</taxon>
        <taxon>Alphaproteobacteria</taxon>
        <taxon>Sphingomonadales</taxon>
        <taxon>Sphingomonadaceae</taxon>
        <taxon>Sphingomonas</taxon>
    </lineage>
</organism>
<dbReference type="PANTHER" id="PTHR42996">
    <property type="entry name" value="PHOSPHATE-BINDING PROTEIN PSTS"/>
    <property type="match status" value="1"/>
</dbReference>
<dbReference type="InterPro" id="IPR024370">
    <property type="entry name" value="PBP_domain"/>
</dbReference>
<proteinExistence type="inferred from homology"/>
<comment type="similarity">
    <text evidence="2 7">Belongs to the PstS family.</text>
</comment>
<dbReference type="Gene3D" id="3.40.190.10">
    <property type="entry name" value="Periplasmic binding protein-like II"/>
    <property type="match status" value="2"/>
</dbReference>
<comment type="subunit">
    <text evidence="3 7">The complex is composed of two ATP-binding proteins (PstB), two transmembrane proteins (PstC and PstA) and a solute-binding protein (PstS).</text>
</comment>
<protein>
    <recommendedName>
        <fullName evidence="4 7">Phosphate-binding protein PstS</fullName>
    </recommendedName>
</protein>
<dbReference type="SUPFAM" id="SSF53850">
    <property type="entry name" value="Periplasmic binding protein-like II"/>
    <property type="match status" value="1"/>
</dbReference>
<evidence type="ECO:0000256" key="7">
    <source>
        <dbReference type="PIRNR" id="PIRNR002756"/>
    </source>
</evidence>
<sequence>MILRCLSILLLALGALAPSAPGFAAPVTLSGAGATFPAPIYAGWAEVYRLRTGNRINYQPIGSGGGIKQIKARTIDFGASDKPMKPADLAAAGLYQFPTVVGGVVPIVHVPGIPTNRLKLSGAVLGDIFLGRIKRWNAKPIAALNPGLPLPNLPITVVHRSDGSGTTFLFTSFLAARSPEWAKVVGASDAVQWPAGIGGKGNDGVSAFVKQTFGAIGYVEYAFAKQTGAPVALVQNRDGAFPPPVAASFAAAAASAPWAGAPGNYVLLVDQPGRAAWPITGATFVLIPRNPADPARAKGVLRFFDWAYHIGDRAALSLDYVPLPPRVRIMIRRQWNTAVTAGGQPVYPTR</sequence>
<keyword evidence="6 7" id="KW-0592">Phosphate transport</keyword>
<dbReference type="PIRSF" id="PIRSF002756">
    <property type="entry name" value="PstS"/>
    <property type="match status" value="1"/>
</dbReference>
<evidence type="ECO:0000259" key="9">
    <source>
        <dbReference type="Pfam" id="PF12849"/>
    </source>
</evidence>
<reference evidence="10 11" key="1">
    <citation type="submission" date="2023-02" db="EMBL/GenBank/DDBJ databases">
        <title>Genome sequence of Sphingomonas naphthae.</title>
        <authorList>
            <person name="Kim S."/>
            <person name="Heo J."/>
            <person name="Kwon S.-W."/>
        </authorList>
    </citation>
    <scope>NUCLEOTIDE SEQUENCE [LARGE SCALE GENOMIC DNA]</scope>
    <source>
        <strain evidence="10 11">KACC 18716</strain>
    </source>
</reference>
<evidence type="ECO:0000256" key="2">
    <source>
        <dbReference type="ARBA" id="ARBA00008725"/>
    </source>
</evidence>
<dbReference type="InterPro" id="IPR005673">
    <property type="entry name" value="ABC_phos-bd_PstS"/>
</dbReference>
<evidence type="ECO:0000313" key="11">
    <source>
        <dbReference type="Proteomes" id="UP001220395"/>
    </source>
</evidence>
<evidence type="ECO:0000256" key="6">
    <source>
        <dbReference type="ARBA" id="ARBA00022592"/>
    </source>
</evidence>